<evidence type="ECO:0000313" key="2">
    <source>
        <dbReference type="Proteomes" id="UP000813824"/>
    </source>
</evidence>
<dbReference type="AlphaFoldDB" id="A0A8K0UKA6"/>
<gene>
    <name evidence="1" type="ORF">BXZ70DRAFT_1009436</name>
</gene>
<dbReference type="OrthoDB" id="3335358at2759"/>
<dbReference type="PANTHER" id="PTHR34129">
    <property type="entry name" value="BLR1139 PROTEIN"/>
    <property type="match status" value="1"/>
</dbReference>
<proteinExistence type="predicted"/>
<name>A0A8K0UKA6_9AGAR</name>
<evidence type="ECO:0000313" key="1">
    <source>
        <dbReference type="EMBL" id="KAH8096754.1"/>
    </source>
</evidence>
<dbReference type="InterPro" id="IPR009297">
    <property type="entry name" value="DUF952"/>
</dbReference>
<accession>A0A8K0UKA6</accession>
<dbReference type="Gene3D" id="3.20.170.20">
    <property type="entry name" value="Protein of unknown function DUF952"/>
    <property type="match status" value="1"/>
</dbReference>
<sequence>MSSDKTPTYIYKLVPHTSPPPTPLPLALPVSPLDQNDKFIHLSTSIQVPRTLRVYFKTSENPSVYVLRIPYERVAKDIRWEDPRGQSPGEVGAEGIFPHLYNGLKVGREEVESVKVLESREGENGWEEALKGVEDWLVY</sequence>
<protein>
    <submittedName>
        <fullName evidence="1">Uncharacterized protein</fullName>
    </submittedName>
</protein>
<comment type="caution">
    <text evidence="1">The sequence shown here is derived from an EMBL/GenBank/DDBJ whole genome shotgun (WGS) entry which is preliminary data.</text>
</comment>
<keyword evidence="2" id="KW-1185">Reference proteome</keyword>
<dbReference type="PANTHER" id="PTHR34129:SF1">
    <property type="entry name" value="DUF952 DOMAIN-CONTAINING PROTEIN"/>
    <property type="match status" value="1"/>
</dbReference>
<organism evidence="1 2">
    <name type="scientific">Cristinia sonorae</name>
    <dbReference type="NCBI Taxonomy" id="1940300"/>
    <lineage>
        <taxon>Eukaryota</taxon>
        <taxon>Fungi</taxon>
        <taxon>Dikarya</taxon>
        <taxon>Basidiomycota</taxon>
        <taxon>Agaricomycotina</taxon>
        <taxon>Agaricomycetes</taxon>
        <taxon>Agaricomycetidae</taxon>
        <taxon>Agaricales</taxon>
        <taxon>Pleurotineae</taxon>
        <taxon>Stephanosporaceae</taxon>
        <taxon>Cristinia</taxon>
    </lineage>
</organism>
<dbReference type="EMBL" id="JAEVFJ010000022">
    <property type="protein sequence ID" value="KAH8096754.1"/>
    <property type="molecule type" value="Genomic_DNA"/>
</dbReference>
<dbReference type="Proteomes" id="UP000813824">
    <property type="component" value="Unassembled WGS sequence"/>
</dbReference>
<dbReference type="SUPFAM" id="SSF56399">
    <property type="entry name" value="ADP-ribosylation"/>
    <property type="match status" value="1"/>
</dbReference>
<reference evidence="1" key="1">
    <citation type="journal article" date="2021" name="New Phytol.">
        <title>Evolutionary innovations through gain and loss of genes in the ectomycorrhizal Boletales.</title>
        <authorList>
            <person name="Wu G."/>
            <person name="Miyauchi S."/>
            <person name="Morin E."/>
            <person name="Kuo A."/>
            <person name="Drula E."/>
            <person name="Varga T."/>
            <person name="Kohler A."/>
            <person name="Feng B."/>
            <person name="Cao Y."/>
            <person name="Lipzen A."/>
            <person name="Daum C."/>
            <person name="Hundley H."/>
            <person name="Pangilinan J."/>
            <person name="Johnson J."/>
            <person name="Barry K."/>
            <person name="LaButti K."/>
            <person name="Ng V."/>
            <person name="Ahrendt S."/>
            <person name="Min B."/>
            <person name="Choi I.G."/>
            <person name="Park H."/>
            <person name="Plett J.M."/>
            <person name="Magnuson J."/>
            <person name="Spatafora J.W."/>
            <person name="Nagy L.G."/>
            <person name="Henrissat B."/>
            <person name="Grigoriev I.V."/>
            <person name="Yang Z.L."/>
            <person name="Xu J."/>
            <person name="Martin F.M."/>
        </authorList>
    </citation>
    <scope>NUCLEOTIDE SEQUENCE</scope>
    <source>
        <strain evidence="1">KKN 215</strain>
    </source>
</reference>
<dbReference type="Pfam" id="PF06108">
    <property type="entry name" value="DUF952"/>
    <property type="match status" value="1"/>
</dbReference>